<dbReference type="RefSeq" id="WP_218822535.1">
    <property type="nucleotide sequence ID" value="NZ_FZQB01000002.1"/>
</dbReference>
<keyword evidence="2" id="KW-1185">Reference proteome</keyword>
<reference evidence="1 2" key="1">
    <citation type="submission" date="2017-07" db="EMBL/GenBank/DDBJ databases">
        <authorList>
            <person name="Sun Z.S."/>
            <person name="Albrecht U."/>
            <person name="Echele G."/>
            <person name="Lee C.C."/>
        </authorList>
    </citation>
    <scope>NUCLEOTIDE SEQUENCE [LARGE SCALE GENOMIC DNA]</scope>
    <source>
        <strain evidence="1 2">DSM 14827</strain>
    </source>
</reference>
<proteinExistence type="predicted"/>
<gene>
    <name evidence="1" type="ORF">SAMN05444959_10223</name>
</gene>
<evidence type="ECO:0000313" key="1">
    <source>
        <dbReference type="EMBL" id="SNT71515.1"/>
    </source>
</evidence>
<dbReference type="Proteomes" id="UP000198307">
    <property type="component" value="Unassembled WGS sequence"/>
</dbReference>
<organism evidence="1 2">
    <name type="scientific">Paracoccus seriniphilus</name>
    <dbReference type="NCBI Taxonomy" id="184748"/>
    <lineage>
        <taxon>Bacteria</taxon>
        <taxon>Pseudomonadati</taxon>
        <taxon>Pseudomonadota</taxon>
        <taxon>Alphaproteobacteria</taxon>
        <taxon>Rhodobacterales</taxon>
        <taxon>Paracoccaceae</taxon>
        <taxon>Paracoccus</taxon>
    </lineage>
</organism>
<dbReference type="SUPFAM" id="SSF55166">
    <property type="entry name" value="Hedgehog/DD-peptidase"/>
    <property type="match status" value="1"/>
</dbReference>
<evidence type="ECO:0000313" key="2">
    <source>
        <dbReference type="Proteomes" id="UP000198307"/>
    </source>
</evidence>
<accession>A0A239PMG1</accession>
<dbReference type="EMBL" id="FZQB01000002">
    <property type="protein sequence ID" value="SNT71515.1"/>
    <property type="molecule type" value="Genomic_DNA"/>
</dbReference>
<sequence>MMKRPQSVTALDDLGRVRLSQSFFMREFLYSEVANLHGMPNIPDDPELAIMVGKRLCEDILEPLQATFGKIWIRSAFRSCDVNGFCSGQQRAGKKGYGCASNEANFARHIWDRRDADGFAGAMACIVIPWFADKFENGTDWRALAWWIHDHLPYSTMYFFPRMAAFNISWHERPKKRIDSYIAPKGCLTKPGMPNHEGDHSEWYLGFPELVQPQT</sequence>
<dbReference type="InterPro" id="IPR009045">
    <property type="entry name" value="Zn_M74/Hedgehog-like"/>
</dbReference>
<evidence type="ECO:0008006" key="3">
    <source>
        <dbReference type="Google" id="ProtNLM"/>
    </source>
</evidence>
<dbReference type="AlphaFoldDB" id="A0A239PMG1"/>
<name>A0A239PMG1_9RHOB</name>
<protein>
    <recommendedName>
        <fullName evidence="3">Peptidase M15</fullName>
    </recommendedName>
</protein>